<comment type="caution">
    <text evidence="3">The sequence shown here is derived from an EMBL/GenBank/DDBJ whole genome shotgun (WGS) entry which is preliminary data.</text>
</comment>
<feature type="region of interest" description="Disordered" evidence="1">
    <location>
        <begin position="21"/>
        <end position="72"/>
    </location>
</feature>
<dbReference type="Pfam" id="PF00644">
    <property type="entry name" value="PARP"/>
    <property type="match status" value="1"/>
</dbReference>
<evidence type="ECO:0000256" key="1">
    <source>
        <dbReference type="SAM" id="MobiDB-lite"/>
    </source>
</evidence>
<feature type="domain" description="PARP catalytic" evidence="2">
    <location>
        <begin position="203"/>
        <end position="312"/>
    </location>
</feature>
<reference evidence="3" key="1">
    <citation type="submission" date="2023-03" db="EMBL/GenBank/DDBJ databases">
        <title>Massive genome expansion in bonnet fungi (Mycena s.s.) driven by repeated elements and novel gene families across ecological guilds.</title>
        <authorList>
            <consortium name="Lawrence Berkeley National Laboratory"/>
            <person name="Harder C.B."/>
            <person name="Miyauchi S."/>
            <person name="Viragh M."/>
            <person name="Kuo A."/>
            <person name="Thoen E."/>
            <person name="Andreopoulos B."/>
            <person name="Lu D."/>
            <person name="Skrede I."/>
            <person name="Drula E."/>
            <person name="Henrissat B."/>
            <person name="Morin E."/>
            <person name="Kohler A."/>
            <person name="Barry K."/>
            <person name="LaButti K."/>
            <person name="Morin E."/>
            <person name="Salamov A."/>
            <person name="Lipzen A."/>
            <person name="Mereny Z."/>
            <person name="Hegedus B."/>
            <person name="Baldrian P."/>
            <person name="Stursova M."/>
            <person name="Weitz H."/>
            <person name="Taylor A."/>
            <person name="Grigoriev I.V."/>
            <person name="Nagy L.G."/>
            <person name="Martin F."/>
            <person name="Kauserud H."/>
        </authorList>
    </citation>
    <scope>NUCLEOTIDE SEQUENCE</scope>
    <source>
        <strain evidence="3">CBHHK067</strain>
    </source>
</reference>
<feature type="compositionally biased region" description="Basic residues" evidence="1">
    <location>
        <begin position="414"/>
        <end position="427"/>
    </location>
</feature>
<dbReference type="AlphaFoldDB" id="A0AAD7G444"/>
<dbReference type="Gene3D" id="3.90.228.10">
    <property type="match status" value="1"/>
</dbReference>
<proteinExistence type="predicted"/>
<feature type="compositionally biased region" description="Basic and acidic residues" evidence="1">
    <location>
        <begin position="436"/>
        <end position="446"/>
    </location>
</feature>
<dbReference type="InterPro" id="IPR012317">
    <property type="entry name" value="Poly(ADP-ribose)pol_cat_dom"/>
</dbReference>
<feature type="compositionally biased region" description="Basic residues" evidence="1">
    <location>
        <begin position="42"/>
        <end position="57"/>
    </location>
</feature>
<feature type="region of interest" description="Disordered" evidence="1">
    <location>
        <begin position="411"/>
        <end position="446"/>
    </location>
</feature>
<evidence type="ECO:0000313" key="3">
    <source>
        <dbReference type="EMBL" id="KAJ7653386.1"/>
    </source>
</evidence>
<gene>
    <name evidence="3" type="ORF">B0H17DRAFT_397295</name>
</gene>
<organism evidence="3 4">
    <name type="scientific">Mycena rosella</name>
    <name type="common">Pink bonnet</name>
    <name type="synonym">Agaricus rosellus</name>
    <dbReference type="NCBI Taxonomy" id="1033263"/>
    <lineage>
        <taxon>Eukaryota</taxon>
        <taxon>Fungi</taxon>
        <taxon>Dikarya</taxon>
        <taxon>Basidiomycota</taxon>
        <taxon>Agaricomycotina</taxon>
        <taxon>Agaricomycetes</taxon>
        <taxon>Agaricomycetidae</taxon>
        <taxon>Agaricales</taxon>
        <taxon>Marasmiineae</taxon>
        <taxon>Mycenaceae</taxon>
        <taxon>Mycena</taxon>
    </lineage>
</organism>
<dbReference type="SUPFAM" id="SSF56399">
    <property type="entry name" value="ADP-ribosylation"/>
    <property type="match status" value="1"/>
</dbReference>
<sequence length="446" mass="47483">MASVIWIDSDVEDLDDLVEFVEPPTPRKTGPLAGPSKIANTPKRRTPRPTPKKKRARSPQSDSDIEIIESTPRAAKFSKPLSSIADEDRAVALALQKQWDKEDALAQERAAETEEKSLRLIERLQQMDASMAEKRQKLAQSKDVPDDGIMFQVVIDADGKTLEGDEDPDNAAHLDIVKRDFEQALAGGLKLKTGECDASPGSCVTIRLYAVHWFVNAKLESRFEAAKEVLNSFGIDTAEKNLFHGTAAANIQPILKNGFLIPGVSPGVAMVHGASCGVGIYLATTPLTSLGYTQGASKMFMCRVITGRSTAEVSQAIPRPLGQNGFESWSGHGVYVCKYVELVVPRYVVEFEVAGANPYGYLGGGMAAMLVAAAIPPIVMPPLGALGVAANPFGMLPAVPVLGAGVPVAPPTARGRKKAAAKPKPPSKRAAQGKGKAKEVDDPGAE</sequence>
<protein>
    <recommendedName>
        <fullName evidence="2">PARP catalytic domain-containing protein</fullName>
    </recommendedName>
</protein>
<evidence type="ECO:0000259" key="2">
    <source>
        <dbReference type="Pfam" id="PF00644"/>
    </source>
</evidence>
<name>A0AAD7G444_MYCRO</name>
<evidence type="ECO:0000313" key="4">
    <source>
        <dbReference type="Proteomes" id="UP001221757"/>
    </source>
</evidence>
<dbReference type="Proteomes" id="UP001221757">
    <property type="component" value="Unassembled WGS sequence"/>
</dbReference>
<dbReference type="GO" id="GO:0003950">
    <property type="term" value="F:NAD+ poly-ADP-ribosyltransferase activity"/>
    <property type="evidence" value="ECO:0007669"/>
    <property type="project" value="InterPro"/>
</dbReference>
<keyword evidence="4" id="KW-1185">Reference proteome</keyword>
<accession>A0AAD7G444</accession>
<dbReference type="EMBL" id="JARKIE010000337">
    <property type="protein sequence ID" value="KAJ7653386.1"/>
    <property type="molecule type" value="Genomic_DNA"/>
</dbReference>